<gene>
    <name evidence="1" type="ORF">QLQ12_27180</name>
</gene>
<dbReference type="Proteomes" id="UP001241758">
    <property type="component" value="Unassembled WGS sequence"/>
</dbReference>
<keyword evidence="2" id="KW-1185">Reference proteome</keyword>
<reference evidence="1 2" key="1">
    <citation type="submission" date="2023-05" db="EMBL/GenBank/DDBJ databases">
        <title>Actinoplanes sp. NEAU-A12 genome sequencing.</title>
        <authorList>
            <person name="Wang Z.-S."/>
        </authorList>
    </citation>
    <scope>NUCLEOTIDE SEQUENCE [LARGE SCALE GENOMIC DNA]</scope>
    <source>
        <strain evidence="1 2">NEAU-A12</strain>
    </source>
</reference>
<proteinExistence type="predicted"/>
<sequence>MTEGLRAIADAGIEVREEVVVWKDGARWAVPAPGNFPDLTGWECFVNSFHLEDVVPVQVARSDEGQPSVSDADQVVLLRHGLALALEVCRLAAELTVAVRCVVATNSTNGTFRFHRIRAGEDWVLADLNAYESEKVVVADFAPRS</sequence>
<protein>
    <submittedName>
        <fullName evidence="1">Uncharacterized protein</fullName>
    </submittedName>
</protein>
<dbReference type="RefSeq" id="WP_282763342.1">
    <property type="nucleotide sequence ID" value="NZ_JASCTH010000019.1"/>
</dbReference>
<organism evidence="1 2">
    <name type="scientific">Actinoplanes sandaracinus</name>
    <dbReference type="NCBI Taxonomy" id="3045177"/>
    <lineage>
        <taxon>Bacteria</taxon>
        <taxon>Bacillati</taxon>
        <taxon>Actinomycetota</taxon>
        <taxon>Actinomycetes</taxon>
        <taxon>Micromonosporales</taxon>
        <taxon>Micromonosporaceae</taxon>
        <taxon>Actinoplanes</taxon>
    </lineage>
</organism>
<comment type="caution">
    <text evidence="1">The sequence shown here is derived from an EMBL/GenBank/DDBJ whole genome shotgun (WGS) entry which is preliminary data.</text>
</comment>
<dbReference type="EMBL" id="JASCTH010000019">
    <property type="protein sequence ID" value="MDI6102307.1"/>
    <property type="molecule type" value="Genomic_DNA"/>
</dbReference>
<evidence type="ECO:0000313" key="1">
    <source>
        <dbReference type="EMBL" id="MDI6102307.1"/>
    </source>
</evidence>
<evidence type="ECO:0000313" key="2">
    <source>
        <dbReference type="Proteomes" id="UP001241758"/>
    </source>
</evidence>
<name>A0ABT6WRD6_9ACTN</name>
<accession>A0ABT6WRD6</accession>